<dbReference type="EMBL" id="AHBW01000039">
    <property type="protein sequence ID" value="EHK83635.1"/>
    <property type="molecule type" value="Genomic_DNA"/>
</dbReference>
<dbReference type="AlphaFoldDB" id="H0JRI9"/>
<feature type="region of interest" description="Disordered" evidence="1">
    <location>
        <begin position="70"/>
        <end position="95"/>
    </location>
</feature>
<evidence type="ECO:0000313" key="3">
    <source>
        <dbReference type="Proteomes" id="UP000005064"/>
    </source>
</evidence>
<organism evidence="2 3">
    <name type="scientific">Rhodococcus pyridinivorans AK37</name>
    <dbReference type="NCBI Taxonomy" id="1114960"/>
    <lineage>
        <taxon>Bacteria</taxon>
        <taxon>Bacillati</taxon>
        <taxon>Actinomycetota</taxon>
        <taxon>Actinomycetes</taxon>
        <taxon>Mycobacteriales</taxon>
        <taxon>Nocardiaceae</taxon>
        <taxon>Rhodococcus</taxon>
    </lineage>
</organism>
<proteinExistence type="predicted"/>
<protein>
    <submittedName>
        <fullName evidence="2">Uncharacterized protein</fullName>
    </submittedName>
</protein>
<reference evidence="2 3" key="1">
    <citation type="submission" date="2011-12" db="EMBL/GenBank/DDBJ databases">
        <authorList>
            <person name="Kriszt B."/>
            <person name="Tancsics A."/>
            <person name="Cserhati M."/>
            <person name="Toth A."/>
            <person name="Nagy I."/>
            <person name="Horvath B."/>
            <person name="Tamura T."/>
            <person name="Kukolya J."/>
            <person name="Szoboszlay S."/>
        </authorList>
    </citation>
    <scope>NUCLEOTIDE SEQUENCE [LARGE SCALE GENOMIC DNA]</scope>
    <source>
        <strain evidence="2 3">AK37</strain>
    </source>
</reference>
<evidence type="ECO:0000256" key="1">
    <source>
        <dbReference type="SAM" id="MobiDB-lite"/>
    </source>
</evidence>
<feature type="region of interest" description="Disordered" evidence="1">
    <location>
        <begin position="25"/>
        <end position="46"/>
    </location>
</feature>
<dbReference type="Proteomes" id="UP000005064">
    <property type="component" value="Unassembled WGS sequence"/>
</dbReference>
<comment type="caution">
    <text evidence="2">The sequence shown here is derived from an EMBL/GenBank/DDBJ whole genome shotgun (WGS) entry which is preliminary data.</text>
</comment>
<gene>
    <name evidence="2" type="ORF">AK37_11391</name>
</gene>
<name>H0JRI9_9NOCA</name>
<accession>H0JRI9</accession>
<sequence length="95" mass="10087">MDDIADPVGAGEADLGDLRYRHALGREQDHLGAPPGHHRSGAAADDPYQPSAFVVIDLSHAYSFCHSTRLTDPVADTPQPVGVSARTGKGSRVRQ</sequence>
<evidence type="ECO:0000313" key="2">
    <source>
        <dbReference type="EMBL" id="EHK83635.1"/>
    </source>
</evidence>